<evidence type="ECO:0000313" key="15">
    <source>
        <dbReference type="Proteomes" id="UP000245320"/>
    </source>
</evidence>
<evidence type="ECO:0000256" key="13">
    <source>
        <dbReference type="SAM" id="MobiDB-lite"/>
    </source>
</evidence>
<dbReference type="PANTHER" id="PTHR17271:SF9">
    <property type="entry name" value="MYOSIN PHOSPHATASE RHO-INTERACTING PROTEIN"/>
    <property type="match status" value="1"/>
</dbReference>
<feature type="coiled-coil region" evidence="12">
    <location>
        <begin position="665"/>
        <end position="692"/>
    </location>
</feature>
<dbReference type="Pfam" id="PF00169">
    <property type="entry name" value="PH"/>
    <property type="match status" value="2"/>
</dbReference>
<feature type="coiled-coil region" evidence="12">
    <location>
        <begin position="721"/>
        <end position="864"/>
    </location>
</feature>
<evidence type="ECO:0000313" key="16">
    <source>
        <dbReference type="RefSeq" id="XP_033703921.1"/>
    </source>
</evidence>
<dbReference type="PROSITE" id="PS50003">
    <property type="entry name" value="PH_DOMAIN"/>
    <property type="match status" value="2"/>
</dbReference>
<dbReference type="FunFam" id="2.30.29.30:FF:000133">
    <property type="entry name" value="myosin phosphatase Rho-interacting protein isoform X1"/>
    <property type="match status" value="1"/>
</dbReference>
<feature type="compositionally biased region" description="Basic and acidic residues" evidence="13">
    <location>
        <begin position="235"/>
        <end position="259"/>
    </location>
</feature>
<evidence type="ECO:0000256" key="6">
    <source>
        <dbReference type="ARBA" id="ARBA00023203"/>
    </source>
</evidence>
<keyword evidence="5 12" id="KW-0175">Coiled coil</keyword>
<keyword evidence="3" id="KW-0597">Phosphoprotein</keyword>
<dbReference type="SMART" id="SM00233">
    <property type="entry name" value="PH"/>
    <property type="match status" value="2"/>
</dbReference>
<dbReference type="FunFam" id="2.30.29.30:FF:000190">
    <property type="entry name" value="myosin phosphatase Rho-interacting protein isoform X2"/>
    <property type="match status" value="1"/>
</dbReference>
<dbReference type="Proteomes" id="UP000245320">
    <property type="component" value="Chromosome 20"/>
</dbReference>
<dbReference type="GO" id="GO:0015629">
    <property type="term" value="C:actin cytoskeleton"/>
    <property type="evidence" value="ECO:0007669"/>
    <property type="project" value="UniProtKB-ARBA"/>
</dbReference>
<dbReference type="CDD" id="cd01236">
    <property type="entry name" value="PH_RIP"/>
    <property type="match status" value="1"/>
</dbReference>
<evidence type="ECO:0000256" key="3">
    <source>
        <dbReference type="ARBA" id="ARBA00022553"/>
    </source>
</evidence>
<feature type="region of interest" description="Disordered" evidence="13">
    <location>
        <begin position="480"/>
        <end position="582"/>
    </location>
</feature>
<keyword evidence="7" id="KW-0206">Cytoskeleton</keyword>
<dbReference type="InterPro" id="IPR001849">
    <property type="entry name" value="PH_domain"/>
</dbReference>
<proteinExistence type="predicted"/>
<name>A0A6J3QNH2_TURTR</name>
<evidence type="ECO:0000256" key="11">
    <source>
        <dbReference type="ARBA" id="ARBA00083205"/>
    </source>
</evidence>
<evidence type="ECO:0000256" key="12">
    <source>
        <dbReference type="SAM" id="Coils"/>
    </source>
</evidence>
<feature type="compositionally biased region" description="Low complexity" evidence="13">
    <location>
        <begin position="346"/>
        <end position="359"/>
    </location>
</feature>
<dbReference type="CDD" id="cd13275">
    <property type="entry name" value="PH_M-RIP"/>
    <property type="match status" value="1"/>
</dbReference>
<feature type="compositionally biased region" description="Basic and acidic residues" evidence="13">
    <location>
        <begin position="298"/>
        <end position="315"/>
    </location>
</feature>
<dbReference type="Gene3D" id="2.30.29.30">
    <property type="entry name" value="Pleckstrin-homology domain (PH domain)/Phosphotyrosine-binding domain (PTB)"/>
    <property type="match status" value="2"/>
</dbReference>
<sequence length="1014" mass="115119">MSAAKENPCRKFQANIFNKSKCQNCFKPRESHLLNDEDLTQAKPIYGGWLLLAPDGTDFDNPVHRSRKWQRRFFILYEHGLLRYALDEMPTTLPQGTINMNQCTDVVDGEGRTGQKFSLCILTPEKEHFIRAETKEIISGWLEMLTVYPRTNKQNQKKKRKVEPPTPQEPGPAKMAVTSSSSSSSIPSAEKVPTTKSTLWQEEMRAKDQPDGSSPSPAQSPSQSQPPVASTLREPGLESRDEESTSSSERVDCGRKVRVESGYFSLEKTKQDVKAEEQPLPPPLSPPSPGTPTNRRSQVIEKFEALDIEKAEHMETNVSAGPSLSSDTRQGRSEKRAFPRKRDLPSEAPLPDASASPLSPHRRAKSLDRRSTEPSLTPDLLNFKKGWLTRQYEDGQWKKHWFVLADQSLRFYRDSVAEEAADLDGEIDLSTCYDVTEYPVQRNYGFQIHTKEGAFTLSAMTSGIRRNWIQTIMKHVHPISAPDVTSSLPQGKDRSSSPSETRLREKQDGEPGEPDPEQKRSRARERRREGRSKTFDWAEFRPIQQALAQQRASAPGPATTRPEAEPGELERERARRREERRKRFGAVDVADGPSIDDTALRMEVDRGPGPPATADLRTQNVHVEIEQRWHQVETTPLREEKQVPIAPLHLSSEDGSDRLSTPELTSVLEKELEQSQKEASDLLEQNRLLQDQLRVALGREQSAREGYVLQATCERGFAAMEETHQKKIEDLQRQHQRELEKLREEKDRLLAEETAATISAIEAMKNAHREEMERELEKSQRSQISSVNADIDALQRQYLEELQSVQRELEVLSEQYSQKCLENAHLAQALEAERQALRQCQRENQELNAHNQELNNRLAAEISRLRTLLTGDAGGEAAGSPLTQGKDAYELEVLLRVKESEIQYLKQEISSLKDELQTALRDKKYASDKYKDIYTELSIVRAKADCDVSRLQEQLKAATDALGERSPEHTPVSGYDIMKSKSNPDFLKKDRSCVSRQLRSIRSKSVIEQVSWDN</sequence>
<keyword evidence="4" id="KW-0677">Repeat</keyword>
<evidence type="ECO:0000256" key="8">
    <source>
        <dbReference type="ARBA" id="ARBA00057680"/>
    </source>
</evidence>
<comment type="function">
    <text evidence="8">Targets myosin phosphatase to the actin cytoskeleton. Required for the regulation of the actin cytoskeleton by RhoA and ROCK1. Depletion leads to an increased number of stress fibers in smooth muscle cells through stabilization of actin fibers by phosphorylated myosin. Overexpression of MRIP as well as its F-actin-binding region leads to disassembly of stress fibers in neuronal cells.</text>
</comment>
<evidence type="ECO:0000256" key="7">
    <source>
        <dbReference type="ARBA" id="ARBA00023212"/>
    </source>
</evidence>
<evidence type="ECO:0000256" key="1">
    <source>
        <dbReference type="ARBA" id="ARBA00004245"/>
    </source>
</evidence>
<comment type="subcellular location">
    <subcellularLocation>
        <location evidence="1">Cytoplasm</location>
        <location evidence="1">Cytoskeleton</location>
    </subcellularLocation>
</comment>
<accession>A0A6J3QNH2</accession>
<feature type="compositionally biased region" description="Low complexity" evidence="13">
    <location>
        <begin position="211"/>
        <end position="227"/>
    </location>
</feature>
<protein>
    <recommendedName>
        <fullName evidence="9">Myosin phosphatase Rho-interacting protein</fullName>
    </recommendedName>
    <alternativeName>
        <fullName evidence="11">Rho-interacting protein 3</fullName>
    </alternativeName>
    <alternativeName>
        <fullName evidence="10">p116Rip</fullName>
    </alternativeName>
</protein>
<feature type="compositionally biased region" description="Basic and acidic residues" evidence="13">
    <location>
        <begin position="267"/>
        <end position="277"/>
    </location>
</feature>
<evidence type="ECO:0000259" key="14">
    <source>
        <dbReference type="PROSITE" id="PS50003"/>
    </source>
</evidence>
<gene>
    <name evidence="16" type="primary">MPRIP</name>
</gene>
<feature type="compositionally biased region" description="Basic and acidic residues" evidence="13">
    <location>
        <begin position="491"/>
        <end position="509"/>
    </location>
</feature>
<evidence type="ECO:0000256" key="9">
    <source>
        <dbReference type="ARBA" id="ARBA00071940"/>
    </source>
</evidence>
<feature type="domain" description="PH" evidence="14">
    <location>
        <begin position="43"/>
        <end position="150"/>
    </location>
</feature>
<evidence type="ECO:0000256" key="2">
    <source>
        <dbReference type="ARBA" id="ARBA00022490"/>
    </source>
</evidence>
<dbReference type="RefSeq" id="XP_033703921.1">
    <property type="nucleotide sequence ID" value="XM_033848030.1"/>
</dbReference>
<dbReference type="GO" id="GO:0051015">
    <property type="term" value="F:actin filament binding"/>
    <property type="evidence" value="ECO:0007669"/>
    <property type="project" value="TreeGrafter"/>
</dbReference>
<feature type="domain" description="PH" evidence="14">
    <location>
        <begin position="381"/>
        <end position="477"/>
    </location>
</feature>
<feature type="coiled-coil region" evidence="12">
    <location>
        <begin position="895"/>
        <end position="961"/>
    </location>
</feature>
<feature type="compositionally biased region" description="Basic and acidic residues" evidence="13">
    <location>
        <begin position="562"/>
        <end position="577"/>
    </location>
</feature>
<keyword evidence="2" id="KW-0963">Cytoplasm</keyword>
<feature type="region of interest" description="Disordered" evidence="13">
    <location>
        <begin position="152"/>
        <end position="375"/>
    </location>
</feature>
<feature type="compositionally biased region" description="Basic and acidic residues" evidence="13">
    <location>
        <begin position="516"/>
        <end position="539"/>
    </location>
</feature>
<feature type="compositionally biased region" description="Polar residues" evidence="13">
    <location>
        <begin position="316"/>
        <end position="328"/>
    </location>
</feature>
<dbReference type="SUPFAM" id="SSF50729">
    <property type="entry name" value="PH domain-like"/>
    <property type="match status" value="2"/>
</dbReference>
<keyword evidence="15" id="KW-1185">Reference proteome</keyword>
<dbReference type="InterPro" id="IPR011993">
    <property type="entry name" value="PH-like_dom_sf"/>
</dbReference>
<dbReference type="InterPro" id="IPR052223">
    <property type="entry name" value="Actin_Cytoskeleton_Reg"/>
</dbReference>
<organism evidence="15 16">
    <name type="scientific">Tursiops truncatus</name>
    <name type="common">Atlantic bottle-nosed dolphin</name>
    <name type="synonym">Delphinus truncatus</name>
    <dbReference type="NCBI Taxonomy" id="9739"/>
    <lineage>
        <taxon>Eukaryota</taxon>
        <taxon>Metazoa</taxon>
        <taxon>Chordata</taxon>
        <taxon>Craniata</taxon>
        <taxon>Vertebrata</taxon>
        <taxon>Euteleostomi</taxon>
        <taxon>Mammalia</taxon>
        <taxon>Eutheria</taxon>
        <taxon>Laurasiatheria</taxon>
        <taxon>Artiodactyla</taxon>
        <taxon>Whippomorpha</taxon>
        <taxon>Cetacea</taxon>
        <taxon>Odontoceti</taxon>
        <taxon>Delphinidae</taxon>
        <taxon>Tursiops</taxon>
    </lineage>
</organism>
<dbReference type="InterPro" id="IPR039597">
    <property type="entry name" value="M-RIP_PH"/>
</dbReference>
<evidence type="ECO:0000256" key="5">
    <source>
        <dbReference type="ARBA" id="ARBA00023054"/>
    </source>
</evidence>
<dbReference type="GeneID" id="101323513"/>
<dbReference type="CTD" id="23164"/>
<reference evidence="16" key="1">
    <citation type="submission" date="2025-08" db="UniProtKB">
        <authorList>
            <consortium name="RefSeq"/>
        </authorList>
    </citation>
    <scope>IDENTIFICATION</scope>
    <source>
        <tissue evidence="16">Spleen</tissue>
    </source>
</reference>
<feature type="compositionally biased region" description="Basic and acidic residues" evidence="13">
    <location>
        <begin position="329"/>
        <end position="345"/>
    </location>
</feature>
<dbReference type="AlphaFoldDB" id="A0A6J3QNH2"/>
<evidence type="ECO:0000256" key="10">
    <source>
        <dbReference type="ARBA" id="ARBA00075669"/>
    </source>
</evidence>
<feature type="compositionally biased region" description="Pro residues" evidence="13">
    <location>
        <begin position="279"/>
        <end position="290"/>
    </location>
</feature>
<evidence type="ECO:0000256" key="4">
    <source>
        <dbReference type="ARBA" id="ARBA00022737"/>
    </source>
</evidence>
<keyword evidence="6" id="KW-0009">Actin-binding</keyword>
<dbReference type="PANTHER" id="PTHR17271">
    <property type="entry name" value="PLECKSTRIN HOMOLOGY PH DOMAIN-CONTAINING PROTEIN"/>
    <property type="match status" value="1"/>
</dbReference>